<dbReference type="EMBL" id="HACG01027240">
    <property type="protein sequence ID" value="CEK74105.1"/>
    <property type="molecule type" value="Transcribed_RNA"/>
</dbReference>
<protein>
    <submittedName>
        <fullName evidence="2">Uncharacterized protein</fullName>
    </submittedName>
</protein>
<dbReference type="AlphaFoldDB" id="A0A0B7A1X0"/>
<reference evidence="2" key="1">
    <citation type="submission" date="2014-12" db="EMBL/GenBank/DDBJ databases">
        <title>Insight into the proteome of Arion vulgaris.</title>
        <authorList>
            <person name="Aradska J."/>
            <person name="Bulat T."/>
            <person name="Smidak R."/>
            <person name="Sarate P."/>
            <person name="Gangsoo J."/>
            <person name="Sialana F."/>
            <person name="Bilban M."/>
            <person name="Lubec G."/>
        </authorList>
    </citation>
    <scope>NUCLEOTIDE SEQUENCE</scope>
    <source>
        <tissue evidence="2">Skin</tissue>
    </source>
</reference>
<organism evidence="2">
    <name type="scientific">Arion vulgaris</name>
    <dbReference type="NCBI Taxonomy" id="1028688"/>
    <lineage>
        <taxon>Eukaryota</taxon>
        <taxon>Metazoa</taxon>
        <taxon>Spiralia</taxon>
        <taxon>Lophotrochozoa</taxon>
        <taxon>Mollusca</taxon>
        <taxon>Gastropoda</taxon>
        <taxon>Heterobranchia</taxon>
        <taxon>Euthyneura</taxon>
        <taxon>Panpulmonata</taxon>
        <taxon>Eupulmonata</taxon>
        <taxon>Stylommatophora</taxon>
        <taxon>Helicina</taxon>
        <taxon>Arionoidea</taxon>
        <taxon>Arionidae</taxon>
        <taxon>Arion</taxon>
    </lineage>
</organism>
<name>A0A0B7A1X0_9EUPU</name>
<proteinExistence type="predicted"/>
<gene>
    <name evidence="2" type="primary">ORF89674</name>
    <name evidence="1" type="synonym">ORF89670</name>
</gene>
<dbReference type="EMBL" id="HACG01027241">
    <property type="protein sequence ID" value="CEK74106.1"/>
    <property type="molecule type" value="Transcribed_RNA"/>
</dbReference>
<accession>A0A0B7A1X0</accession>
<evidence type="ECO:0000313" key="1">
    <source>
        <dbReference type="EMBL" id="CEK74105.1"/>
    </source>
</evidence>
<sequence>MQGLEKREQCWQGQMYESLAWCIGLKCGQAEFINLMGPPESSGKIHPDGSLAIT</sequence>
<evidence type="ECO:0000313" key="2">
    <source>
        <dbReference type="EMBL" id="CEK74106.1"/>
    </source>
</evidence>